<proteinExistence type="predicted"/>
<organism evidence="1 2">
    <name type="scientific">Paraburkholderia monticola</name>
    <dbReference type="NCBI Taxonomy" id="1399968"/>
    <lineage>
        <taxon>Bacteria</taxon>
        <taxon>Pseudomonadati</taxon>
        <taxon>Pseudomonadota</taxon>
        <taxon>Betaproteobacteria</taxon>
        <taxon>Burkholderiales</taxon>
        <taxon>Burkholderiaceae</taxon>
        <taxon>Paraburkholderia</taxon>
    </lineage>
</organism>
<name>A0A149PXN0_9BURK</name>
<sequence length="77" mass="8712">MCESPHKAVATPFAARWSEVLNKVIHRPTNRVQFFSRIQNLAAKLKFYFNFESLASRADHPTTPLCLAATQPLRQAA</sequence>
<accession>A0A149PXN0</accession>
<comment type="caution">
    <text evidence="1">The sequence shown here is derived from an EMBL/GenBank/DDBJ whole genome shotgun (WGS) entry which is preliminary data.</text>
</comment>
<reference evidence="1 2" key="1">
    <citation type="journal article" date="2015" name="Int. J. Syst. Evol. Microbiol.">
        <title>Burkholderia monticola sp. nov., isolated from mountain soil.</title>
        <authorList>
            <person name="Baek I."/>
            <person name="Seo B."/>
            <person name="Lee I."/>
            <person name="Yi H."/>
            <person name="Chun J."/>
        </authorList>
    </citation>
    <scope>NUCLEOTIDE SEQUENCE [LARGE SCALE GENOMIC DNA]</scope>
    <source>
        <strain evidence="1 2">JC2948</strain>
    </source>
</reference>
<gene>
    <name evidence="1" type="ORF">CI15_05755</name>
</gene>
<dbReference type="STRING" id="1399968.CI15_05755"/>
<dbReference type="EMBL" id="LRBG01000004">
    <property type="protein sequence ID" value="KXU89696.1"/>
    <property type="molecule type" value="Genomic_DNA"/>
</dbReference>
<evidence type="ECO:0000313" key="1">
    <source>
        <dbReference type="EMBL" id="KXU89696.1"/>
    </source>
</evidence>
<dbReference type="Proteomes" id="UP000075613">
    <property type="component" value="Unassembled WGS sequence"/>
</dbReference>
<keyword evidence="2" id="KW-1185">Reference proteome</keyword>
<dbReference type="AlphaFoldDB" id="A0A149PXN0"/>
<protein>
    <submittedName>
        <fullName evidence="1">Uncharacterized protein</fullName>
    </submittedName>
</protein>
<evidence type="ECO:0000313" key="2">
    <source>
        <dbReference type="Proteomes" id="UP000075613"/>
    </source>
</evidence>